<feature type="transmembrane region" description="Helical" evidence="9">
    <location>
        <begin position="51"/>
        <end position="69"/>
    </location>
</feature>
<feature type="transmembrane region" description="Helical" evidence="9">
    <location>
        <begin position="130"/>
        <end position="155"/>
    </location>
</feature>
<feature type="transmembrane region" description="Helical" evidence="9">
    <location>
        <begin position="20"/>
        <end position="45"/>
    </location>
</feature>
<evidence type="ECO:0000256" key="4">
    <source>
        <dbReference type="ARBA" id="ARBA00022519"/>
    </source>
</evidence>
<sequence length="176" mass="19061">MFTPHLLSALDKLYKTAGALAALCLVAMTVCVITSIVSRLLSLYVPGLTEIAGYLMGASNCLALAYTFRNKAHIQVTLFVEMLTPIGQKVASIFALAVTALVTAYLSYYMVRLTYFSWDFHELSDGSIALPLWIPQSVVAFGTVILAISLVHSLIEYCVMAKKGTANESTDLLGVK</sequence>
<name>A0ABT4JSW8_9GAMM</name>
<evidence type="ECO:0000256" key="9">
    <source>
        <dbReference type="RuleBase" id="RU369079"/>
    </source>
</evidence>
<keyword evidence="2 9" id="KW-0813">Transport</keyword>
<dbReference type="InterPro" id="IPR007387">
    <property type="entry name" value="TRAP_DctQ"/>
</dbReference>
<comment type="subunit">
    <text evidence="9">The complex comprises the extracytoplasmic solute receptor protein and the two transmembrane proteins.</text>
</comment>
<evidence type="ECO:0000256" key="8">
    <source>
        <dbReference type="ARBA" id="ARBA00038436"/>
    </source>
</evidence>
<evidence type="ECO:0000313" key="12">
    <source>
        <dbReference type="Proteomes" id="UP001149719"/>
    </source>
</evidence>
<protein>
    <recommendedName>
        <fullName evidence="9">TRAP transporter small permease protein</fullName>
    </recommendedName>
</protein>
<gene>
    <name evidence="11" type="ORF">O1D97_07440</name>
</gene>
<evidence type="ECO:0000256" key="1">
    <source>
        <dbReference type="ARBA" id="ARBA00004429"/>
    </source>
</evidence>
<reference evidence="11" key="1">
    <citation type="submission" date="2022-12" db="EMBL/GenBank/DDBJ databases">
        <title>Marinomonas 15G1-11 sp. nov, isolated from marine algae.</title>
        <authorList>
            <person name="Butt M."/>
            <person name="Choi D.G."/>
            <person name="Kim J.M."/>
            <person name="Lee J.K."/>
            <person name="Baek J.H."/>
            <person name="Jeon C.O."/>
        </authorList>
    </citation>
    <scope>NUCLEOTIDE SEQUENCE</scope>
    <source>
        <strain evidence="11">15G1-11</strain>
    </source>
</reference>
<dbReference type="PANTHER" id="PTHR35011">
    <property type="entry name" value="2,3-DIKETO-L-GULONATE TRAP TRANSPORTER SMALL PERMEASE PROTEIN YIAM"/>
    <property type="match status" value="1"/>
</dbReference>
<comment type="caution">
    <text evidence="11">The sequence shown here is derived from an EMBL/GenBank/DDBJ whole genome shotgun (WGS) entry which is preliminary data.</text>
</comment>
<keyword evidence="7 9" id="KW-0472">Membrane</keyword>
<comment type="function">
    <text evidence="9">Part of the tripartite ATP-independent periplasmic (TRAP) transport system.</text>
</comment>
<evidence type="ECO:0000259" key="10">
    <source>
        <dbReference type="Pfam" id="PF04290"/>
    </source>
</evidence>
<evidence type="ECO:0000313" key="11">
    <source>
        <dbReference type="EMBL" id="MCZ2721491.1"/>
    </source>
</evidence>
<accession>A0ABT4JSW8</accession>
<keyword evidence="4 9" id="KW-0997">Cell inner membrane</keyword>
<evidence type="ECO:0000256" key="6">
    <source>
        <dbReference type="ARBA" id="ARBA00022989"/>
    </source>
</evidence>
<evidence type="ECO:0000256" key="7">
    <source>
        <dbReference type="ARBA" id="ARBA00023136"/>
    </source>
</evidence>
<proteinExistence type="inferred from homology"/>
<evidence type="ECO:0000256" key="2">
    <source>
        <dbReference type="ARBA" id="ARBA00022448"/>
    </source>
</evidence>
<feature type="domain" description="Tripartite ATP-independent periplasmic transporters DctQ component" evidence="10">
    <location>
        <begin position="28"/>
        <end position="156"/>
    </location>
</feature>
<organism evidence="11 12">
    <name type="scientific">Marinomonas phaeophyticola</name>
    <dbReference type="NCBI Taxonomy" id="3004091"/>
    <lineage>
        <taxon>Bacteria</taxon>
        <taxon>Pseudomonadati</taxon>
        <taxon>Pseudomonadota</taxon>
        <taxon>Gammaproteobacteria</taxon>
        <taxon>Oceanospirillales</taxon>
        <taxon>Oceanospirillaceae</taxon>
        <taxon>Marinomonas</taxon>
    </lineage>
</organism>
<dbReference type="PANTHER" id="PTHR35011:SF10">
    <property type="entry name" value="TRAP TRANSPORTER SMALL PERMEASE PROTEIN"/>
    <property type="match status" value="1"/>
</dbReference>
<dbReference type="InterPro" id="IPR055348">
    <property type="entry name" value="DctQ"/>
</dbReference>
<feature type="transmembrane region" description="Helical" evidence="9">
    <location>
        <begin position="90"/>
        <end position="110"/>
    </location>
</feature>
<dbReference type="Proteomes" id="UP001149719">
    <property type="component" value="Unassembled WGS sequence"/>
</dbReference>
<evidence type="ECO:0000256" key="5">
    <source>
        <dbReference type="ARBA" id="ARBA00022692"/>
    </source>
</evidence>
<keyword evidence="12" id="KW-1185">Reference proteome</keyword>
<evidence type="ECO:0000256" key="3">
    <source>
        <dbReference type="ARBA" id="ARBA00022475"/>
    </source>
</evidence>
<keyword evidence="6 9" id="KW-1133">Transmembrane helix</keyword>
<dbReference type="Pfam" id="PF04290">
    <property type="entry name" value="DctQ"/>
    <property type="match status" value="1"/>
</dbReference>
<dbReference type="EMBL" id="JAPUBN010000013">
    <property type="protein sequence ID" value="MCZ2721491.1"/>
    <property type="molecule type" value="Genomic_DNA"/>
</dbReference>
<dbReference type="RefSeq" id="WP_269124315.1">
    <property type="nucleotide sequence ID" value="NZ_JAPUBN010000013.1"/>
</dbReference>
<keyword evidence="5 9" id="KW-0812">Transmembrane</keyword>
<comment type="subcellular location">
    <subcellularLocation>
        <location evidence="1 9">Cell inner membrane</location>
        <topology evidence="1 9">Multi-pass membrane protein</topology>
    </subcellularLocation>
</comment>
<comment type="similarity">
    <text evidence="8 9">Belongs to the TRAP transporter small permease family.</text>
</comment>
<keyword evidence="3" id="KW-1003">Cell membrane</keyword>